<evidence type="ECO:0000313" key="9">
    <source>
        <dbReference type="Proteomes" id="UP001597497"/>
    </source>
</evidence>
<evidence type="ECO:0000256" key="2">
    <source>
        <dbReference type="ARBA" id="ARBA00022475"/>
    </source>
</evidence>
<feature type="transmembrane region" description="Helical" evidence="6">
    <location>
        <begin position="51"/>
        <end position="67"/>
    </location>
</feature>
<feature type="domain" description="Type II secretion system protein GspF" evidence="7">
    <location>
        <begin position="88"/>
        <end position="217"/>
    </location>
</feature>
<dbReference type="RefSeq" id="WP_379930606.1">
    <property type="nucleotide sequence ID" value="NZ_JBHUMM010000043.1"/>
</dbReference>
<evidence type="ECO:0000313" key="8">
    <source>
        <dbReference type="EMBL" id="MFD2673050.1"/>
    </source>
</evidence>
<dbReference type="InterPro" id="IPR018076">
    <property type="entry name" value="T2SS_GspF_dom"/>
</dbReference>
<dbReference type="EMBL" id="JBHUMM010000043">
    <property type="protein sequence ID" value="MFD2673050.1"/>
    <property type="molecule type" value="Genomic_DNA"/>
</dbReference>
<evidence type="ECO:0000256" key="6">
    <source>
        <dbReference type="SAM" id="Phobius"/>
    </source>
</evidence>
<evidence type="ECO:0000256" key="5">
    <source>
        <dbReference type="ARBA" id="ARBA00023136"/>
    </source>
</evidence>
<feature type="transmembrane region" description="Helical" evidence="6">
    <location>
        <begin position="27"/>
        <end position="45"/>
    </location>
</feature>
<dbReference type="PANTHER" id="PTHR35007">
    <property type="entry name" value="INTEGRAL MEMBRANE PROTEIN-RELATED"/>
    <property type="match status" value="1"/>
</dbReference>
<keyword evidence="5 6" id="KW-0472">Membrane</keyword>
<sequence>MSGSKPFTSLGRQLHNVKQIMREDWTFKHWIFTGIAALFLCSAGWLFFDQWVAGLILMIFAPFYPVWKNESWKEQKRFLLAVDFKQALEVVSSYLRAGRSVESAFRESMKDLSFLFPDPQSPIMTELKRINRQVDTGEPIEKAIYAFAVRSRQEDILNFAEVFVISKRSGGNLAEVLRRTVQMIGEKLEIQQDISVIVAQKKFESRLLMGAPFCFLLLLKISSPDYMNPLYAGKGILIMLVSLILLIVAMLLSHKITDIKI</sequence>
<name>A0ABW5REN1_9BACL</name>
<keyword evidence="2" id="KW-1003">Cell membrane</keyword>
<keyword evidence="3 6" id="KW-0812">Transmembrane</keyword>
<feature type="transmembrane region" description="Helical" evidence="6">
    <location>
        <begin position="235"/>
        <end position="252"/>
    </location>
</feature>
<dbReference type="Proteomes" id="UP001597497">
    <property type="component" value="Unassembled WGS sequence"/>
</dbReference>
<keyword evidence="4 6" id="KW-1133">Transmembrane helix</keyword>
<evidence type="ECO:0000256" key="1">
    <source>
        <dbReference type="ARBA" id="ARBA00004651"/>
    </source>
</evidence>
<gene>
    <name evidence="8" type="ORF">ACFSUC_15880</name>
</gene>
<evidence type="ECO:0000256" key="4">
    <source>
        <dbReference type="ARBA" id="ARBA00022989"/>
    </source>
</evidence>
<keyword evidence="9" id="KW-1185">Reference proteome</keyword>
<evidence type="ECO:0000259" key="7">
    <source>
        <dbReference type="Pfam" id="PF00482"/>
    </source>
</evidence>
<proteinExistence type="predicted"/>
<protein>
    <submittedName>
        <fullName evidence="8">Type II secretion system F family protein</fullName>
    </submittedName>
</protein>
<accession>A0ABW5REN1</accession>
<reference evidence="9" key="1">
    <citation type="journal article" date="2019" name="Int. J. Syst. Evol. Microbiol.">
        <title>The Global Catalogue of Microorganisms (GCM) 10K type strain sequencing project: providing services to taxonomists for standard genome sequencing and annotation.</title>
        <authorList>
            <consortium name="The Broad Institute Genomics Platform"/>
            <consortium name="The Broad Institute Genome Sequencing Center for Infectious Disease"/>
            <person name="Wu L."/>
            <person name="Ma J."/>
        </authorList>
    </citation>
    <scope>NUCLEOTIDE SEQUENCE [LARGE SCALE GENOMIC DNA]</scope>
    <source>
        <strain evidence="9">KCTC 33676</strain>
    </source>
</reference>
<comment type="subcellular location">
    <subcellularLocation>
        <location evidence="1">Cell membrane</location>
        <topology evidence="1">Multi-pass membrane protein</topology>
    </subcellularLocation>
</comment>
<organism evidence="8 9">
    <name type="scientific">Marinicrinis sediminis</name>
    <dbReference type="NCBI Taxonomy" id="1652465"/>
    <lineage>
        <taxon>Bacteria</taxon>
        <taxon>Bacillati</taxon>
        <taxon>Bacillota</taxon>
        <taxon>Bacilli</taxon>
        <taxon>Bacillales</taxon>
        <taxon>Paenibacillaceae</taxon>
    </lineage>
</organism>
<evidence type="ECO:0000256" key="3">
    <source>
        <dbReference type="ARBA" id="ARBA00022692"/>
    </source>
</evidence>
<comment type="caution">
    <text evidence="8">The sequence shown here is derived from an EMBL/GenBank/DDBJ whole genome shotgun (WGS) entry which is preliminary data.</text>
</comment>
<dbReference type="PANTHER" id="PTHR35007:SF1">
    <property type="entry name" value="PILUS ASSEMBLY PROTEIN"/>
    <property type="match status" value="1"/>
</dbReference>
<dbReference type="Pfam" id="PF00482">
    <property type="entry name" value="T2SSF"/>
    <property type="match status" value="1"/>
</dbReference>